<dbReference type="GO" id="GO:0005829">
    <property type="term" value="C:cytosol"/>
    <property type="evidence" value="ECO:0007669"/>
    <property type="project" value="EnsemblFungi"/>
</dbReference>
<dbReference type="InterPro" id="IPR040194">
    <property type="entry name" value="Cwf19-like"/>
</dbReference>
<name>A0A1E3NXW9_WICAA</name>
<evidence type="ECO:0000313" key="4">
    <source>
        <dbReference type="EMBL" id="ODQ57943.1"/>
    </source>
</evidence>
<feature type="domain" description="Cwf19-like C-terminal" evidence="3">
    <location>
        <begin position="270"/>
        <end position="390"/>
    </location>
</feature>
<dbReference type="InterPro" id="IPR036265">
    <property type="entry name" value="HIT-like_sf"/>
</dbReference>
<keyword evidence="5" id="KW-1185">Reference proteome</keyword>
<dbReference type="AlphaFoldDB" id="A0A1E3NXW9"/>
<dbReference type="STRING" id="683960.A0A1E3NXW9"/>
<dbReference type="OrthoDB" id="444325at2759"/>
<protein>
    <recommendedName>
        <fullName evidence="6">Cwf19-like C-terminal domain-containing protein</fullName>
    </recommendedName>
</protein>
<dbReference type="GeneID" id="30202252"/>
<dbReference type="PANTHER" id="PTHR12072">
    <property type="entry name" value="CWF19, CELL CYCLE CONTROL PROTEIN"/>
    <property type="match status" value="1"/>
</dbReference>
<evidence type="ECO:0000259" key="2">
    <source>
        <dbReference type="Pfam" id="PF04676"/>
    </source>
</evidence>
<dbReference type="Proteomes" id="UP000094112">
    <property type="component" value="Unassembled WGS sequence"/>
</dbReference>
<feature type="region of interest" description="Disordered" evidence="1">
    <location>
        <begin position="224"/>
        <end position="269"/>
    </location>
</feature>
<dbReference type="GO" id="GO:0071014">
    <property type="term" value="C:post-mRNA release spliceosomal complex"/>
    <property type="evidence" value="ECO:0007669"/>
    <property type="project" value="TreeGrafter"/>
</dbReference>
<proteinExistence type="predicted"/>
<evidence type="ECO:0000313" key="5">
    <source>
        <dbReference type="Proteomes" id="UP000094112"/>
    </source>
</evidence>
<dbReference type="EMBL" id="KV454212">
    <property type="protein sequence ID" value="ODQ57943.1"/>
    <property type="molecule type" value="Genomic_DNA"/>
</dbReference>
<sequence length="518" mass="58766">MCKILIAYPGSQNLDAVISKTNGLSNKSGPFDITIYLGDVLPDHNKPGPSLDLDIDHPIYFTTGASSKESSEPHDIKPNFSYLGNYGVRTFPNGIKMGFVTGDEAILNRDGDIIIAKLKDHKDIDFLVTYQWPKTLAQEAKVFLGNSIVDEIVRTTRPKYHLAVGSSAGKFYERAPFQWDDGTITRFISLSKFGSKEKWIYAFNYNITQDGKVALPKNLTSNPFEVPEASKENITPEQVHEEESKKRKSENSTTQSEVQGEPTPKRQTITRKVVSPENCFFCLSNPKLESHMIISIGEHAYLTIAKGPLTRPTEKMKFSGHCLIIPIAHAPKIDYNKDAVPNNAQLLNEIMRYEVSLVKFFASFNLGTILFQINRSNSVHFHIQVFPIPVDFLPDFGKILEKNAKLNNTKFSKNVKLDFKKYADECDQDYQDLLKSNKDFISFTVINKSISDKTIYISTIESLEKSLDLQFGRRTLAYLLQSPKRIKWDKCQQSTQKETAETELFKEAFKEFDFTMGI</sequence>
<dbReference type="SUPFAM" id="SSF54197">
    <property type="entry name" value="HIT-like"/>
    <property type="match status" value="1"/>
</dbReference>
<dbReference type="Pfam" id="PF04676">
    <property type="entry name" value="CwfJ_C_2"/>
    <property type="match status" value="1"/>
</dbReference>
<dbReference type="InterPro" id="IPR006767">
    <property type="entry name" value="Cwf19-like_C_dom-2"/>
</dbReference>
<dbReference type="PANTHER" id="PTHR12072:SF4">
    <property type="entry name" value="CWF19-LIKE PROTEIN 1"/>
    <property type="match status" value="1"/>
</dbReference>
<evidence type="ECO:0008006" key="6">
    <source>
        <dbReference type="Google" id="ProtNLM"/>
    </source>
</evidence>
<organism evidence="4 5">
    <name type="scientific">Wickerhamomyces anomalus (strain ATCC 58044 / CBS 1984 / NCYC 433 / NRRL Y-366-8)</name>
    <name type="common">Yeast</name>
    <name type="synonym">Hansenula anomala</name>
    <dbReference type="NCBI Taxonomy" id="683960"/>
    <lineage>
        <taxon>Eukaryota</taxon>
        <taxon>Fungi</taxon>
        <taxon>Dikarya</taxon>
        <taxon>Ascomycota</taxon>
        <taxon>Saccharomycotina</taxon>
        <taxon>Saccharomycetes</taxon>
        <taxon>Phaffomycetales</taxon>
        <taxon>Wickerhamomycetaceae</taxon>
        <taxon>Wickerhamomyces</taxon>
    </lineage>
</organism>
<dbReference type="GO" id="GO:0000398">
    <property type="term" value="P:mRNA splicing, via spliceosome"/>
    <property type="evidence" value="ECO:0007669"/>
    <property type="project" value="EnsemblFungi"/>
</dbReference>
<dbReference type="GO" id="GO:0061632">
    <property type="term" value="F:RNA lariat debranching enzyme activator activity"/>
    <property type="evidence" value="ECO:0007669"/>
    <property type="project" value="EnsemblFungi"/>
</dbReference>
<dbReference type="RefSeq" id="XP_019037150.1">
    <property type="nucleotide sequence ID" value="XM_019185006.1"/>
</dbReference>
<evidence type="ECO:0000256" key="1">
    <source>
        <dbReference type="SAM" id="MobiDB-lite"/>
    </source>
</evidence>
<dbReference type="InterPro" id="IPR006768">
    <property type="entry name" value="Cwf19-like_C_dom-1"/>
</dbReference>
<accession>A0A1E3NXW9</accession>
<dbReference type="Gene3D" id="3.30.428.10">
    <property type="entry name" value="HIT-like"/>
    <property type="match status" value="1"/>
</dbReference>
<dbReference type="Pfam" id="PF04677">
    <property type="entry name" value="CwfJ_C_1"/>
    <property type="match status" value="1"/>
</dbReference>
<evidence type="ECO:0000259" key="3">
    <source>
        <dbReference type="Pfam" id="PF04677"/>
    </source>
</evidence>
<gene>
    <name evidence="4" type="ORF">WICANDRAFT_80107</name>
</gene>
<reference evidence="4 5" key="1">
    <citation type="journal article" date="2016" name="Proc. Natl. Acad. Sci. U.S.A.">
        <title>Comparative genomics of biotechnologically important yeasts.</title>
        <authorList>
            <person name="Riley R."/>
            <person name="Haridas S."/>
            <person name="Wolfe K.H."/>
            <person name="Lopes M.R."/>
            <person name="Hittinger C.T."/>
            <person name="Goeker M."/>
            <person name="Salamov A.A."/>
            <person name="Wisecaver J.H."/>
            <person name="Long T.M."/>
            <person name="Calvey C.H."/>
            <person name="Aerts A.L."/>
            <person name="Barry K.W."/>
            <person name="Choi C."/>
            <person name="Clum A."/>
            <person name="Coughlan A.Y."/>
            <person name="Deshpande S."/>
            <person name="Douglass A.P."/>
            <person name="Hanson S.J."/>
            <person name="Klenk H.-P."/>
            <person name="LaButti K.M."/>
            <person name="Lapidus A."/>
            <person name="Lindquist E.A."/>
            <person name="Lipzen A.M."/>
            <person name="Meier-Kolthoff J.P."/>
            <person name="Ohm R.A."/>
            <person name="Otillar R.P."/>
            <person name="Pangilinan J.L."/>
            <person name="Peng Y."/>
            <person name="Rokas A."/>
            <person name="Rosa C.A."/>
            <person name="Scheuner C."/>
            <person name="Sibirny A.A."/>
            <person name="Slot J.C."/>
            <person name="Stielow J.B."/>
            <person name="Sun H."/>
            <person name="Kurtzman C.P."/>
            <person name="Blackwell M."/>
            <person name="Grigoriev I.V."/>
            <person name="Jeffries T.W."/>
        </authorList>
    </citation>
    <scope>NUCLEOTIDE SEQUENCE [LARGE SCALE GENOMIC DNA]</scope>
    <source>
        <strain evidence="5">ATCC 58044 / CBS 1984 / NCYC 433 / NRRL Y-366-8</strain>
    </source>
</reference>
<feature type="domain" description="Cwf19-like protein C-terminal" evidence="2">
    <location>
        <begin position="440"/>
        <end position="515"/>
    </location>
</feature>